<dbReference type="GO" id="GO:0000146">
    <property type="term" value="F:microfilament motor activity"/>
    <property type="evidence" value="ECO:0007669"/>
    <property type="project" value="TreeGrafter"/>
</dbReference>
<dbReference type="PROSITE" id="PS51456">
    <property type="entry name" value="MYOSIN_MOTOR"/>
    <property type="match status" value="1"/>
</dbReference>
<dbReference type="FunFam" id="1.10.10.820:FF:000001">
    <property type="entry name" value="Myosin heavy chain"/>
    <property type="match status" value="1"/>
</dbReference>
<organism evidence="12">
    <name type="scientific">Echinostoma caproni</name>
    <dbReference type="NCBI Taxonomy" id="27848"/>
    <lineage>
        <taxon>Eukaryota</taxon>
        <taxon>Metazoa</taxon>
        <taxon>Spiralia</taxon>
        <taxon>Lophotrochozoa</taxon>
        <taxon>Platyhelminthes</taxon>
        <taxon>Trematoda</taxon>
        <taxon>Digenea</taxon>
        <taxon>Plagiorchiida</taxon>
        <taxon>Echinostomata</taxon>
        <taxon>Echinostomatoidea</taxon>
        <taxon>Echinostomatidae</taxon>
        <taxon>Echinostoma</taxon>
    </lineage>
</organism>
<comment type="caution">
    <text evidence="8">Lacks conserved residue(s) required for the propagation of feature annotation.</text>
</comment>
<keyword evidence="7 8" id="KW-0009">Actin-binding</keyword>
<dbReference type="FunFam" id="1.20.120.720:FF:000001">
    <property type="entry name" value="Myosin heavy chain, muscle"/>
    <property type="match status" value="1"/>
</dbReference>
<evidence type="ECO:0000259" key="9">
    <source>
        <dbReference type="PROSITE" id="PS51456"/>
    </source>
</evidence>
<keyword evidence="4" id="KW-0175">Coiled coil</keyword>
<dbReference type="Proteomes" id="UP000272942">
    <property type="component" value="Unassembled WGS sequence"/>
</dbReference>
<comment type="similarity">
    <text evidence="1 8">Belongs to the TRAFAC class myosin-kinesin ATPase superfamily. Myosin family.</text>
</comment>
<proteinExistence type="inferred from homology"/>
<keyword evidence="5 8" id="KW-0518">Myosin</keyword>
<evidence type="ECO:0000256" key="5">
    <source>
        <dbReference type="ARBA" id="ARBA00023123"/>
    </source>
</evidence>
<evidence type="ECO:0000313" key="10">
    <source>
        <dbReference type="EMBL" id="VDP95002.1"/>
    </source>
</evidence>
<gene>
    <name evidence="10" type="ORF">ECPE_LOCUS17695</name>
</gene>
<accession>A0A183BER0</accession>
<keyword evidence="3" id="KW-0067">ATP-binding</keyword>
<evidence type="ECO:0000256" key="4">
    <source>
        <dbReference type="ARBA" id="ARBA00023054"/>
    </source>
</evidence>
<dbReference type="GO" id="GO:0007015">
    <property type="term" value="P:actin filament organization"/>
    <property type="evidence" value="ECO:0007669"/>
    <property type="project" value="TreeGrafter"/>
</dbReference>
<dbReference type="Gene3D" id="1.10.10.820">
    <property type="match status" value="1"/>
</dbReference>
<sequence>MKQRCQWLITLTALCSDLLEKARVIRQAPDERCFHIFYQLLANATPKMQEDLLLDQANSYRFLLNGMLEIPGSDERQSYRETTEAMNIMGITAEDQQAIFRIISAVLHLGNLDFRQERNSDQATLPDTSAAQKVAHLLGIPMAEMIKAFLKPRIKVGKDMVLKTQTKAQVEFAVEAISKAIYERLFLWLVARINKTLDRTKRPGASFVGILDIAGFEIFQVFRP</sequence>
<dbReference type="GO" id="GO:0051015">
    <property type="term" value="F:actin filament binding"/>
    <property type="evidence" value="ECO:0007669"/>
    <property type="project" value="TreeGrafter"/>
</dbReference>
<evidence type="ECO:0000256" key="1">
    <source>
        <dbReference type="ARBA" id="ARBA00008314"/>
    </source>
</evidence>
<protein>
    <submittedName>
        <fullName evidence="12">Myosin motor domain-containing protein</fullName>
    </submittedName>
</protein>
<dbReference type="Pfam" id="PF00063">
    <property type="entry name" value="Myosin_head"/>
    <property type="match status" value="1"/>
</dbReference>
<keyword evidence="6" id="KW-0505">Motor protein</keyword>
<dbReference type="GO" id="GO:0016020">
    <property type="term" value="C:membrane"/>
    <property type="evidence" value="ECO:0007669"/>
    <property type="project" value="TreeGrafter"/>
</dbReference>
<evidence type="ECO:0000256" key="2">
    <source>
        <dbReference type="ARBA" id="ARBA00022741"/>
    </source>
</evidence>
<dbReference type="InterPro" id="IPR027417">
    <property type="entry name" value="P-loop_NTPase"/>
</dbReference>
<dbReference type="GO" id="GO:0016459">
    <property type="term" value="C:myosin complex"/>
    <property type="evidence" value="ECO:0007669"/>
    <property type="project" value="UniProtKB-KW"/>
</dbReference>
<dbReference type="GO" id="GO:0005524">
    <property type="term" value="F:ATP binding"/>
    <property type="evidence" value="ECO:0007669"/>
    <property type="project" value="UniProtKB-KW"/>
</dbReference>
<dbReference type="GO" id="GO:0005737">
    <property type="term" value="C:cytoplasm"/>
    <property type="evidence" value="ECO:0007669"/>
    <property type="project" value="TreeGrafter"/>
</dbReference>
<evidence type="ECO:0000256" key="8">
    <source>
        <dbReference type="PROSITE-ProRule" id="PRU00782"/>
    </source>
</evidence>
<keyword evidence="11" id="KW-1185">Reference proteome</keyword>
<name>A0A183BER0_9TREM</name>
<evidence type="ECO:0000256" key="3">
    <source>
        <dbReference type="ARBA" id="ARBA00022840"/>
    </source>
</evidence>
<evidence type="ECO:0000256" key="6">
    <source>
        <dbReference type="ARBA" id="ARBA00023175"/>
    </source>
</evidence>
<evidence type="ECO:0000313" key="12">
    <source>
        <dbReference type="WBParaSite" id="ECPE_0001774001-mRNA-1"/>
    </source>
</evidence>
<dbReference type="SUPFAM" id="SSF52540">
    <property type="entry name" value="P-loop containing nucleoside triphosphate hydrolases"/>
    <property type="match status" value="1"/>
</dbReference>
<dbReference type="AlphaFoldDB" id="A0A183BER0"/>
<evidence type="ECO:0000313" key="11">
    <source>
        <dbReference type="Proteomes" id="UP000272942"/>
    </source>
</evidence>
<dbReference type="Gene3D" id="1.20.120.720">
    <property type="entry name" value="Myosin VI head, motor domain, U50 subdomain"/>
    <property type="match status" value="1"/>
</dbReference>
<dbReference type="SMART" id="SM00242">
    <property type="entry name" value="MYSc"/>
    <property type="match status" value="1"/>
</dbReference>
<reference evidence="12" key="1">
    <citation type="submission" date="2016-06" db="UniProtKB">
        <authorList>
            <consortium name="WormBaseParasite"/>
        </authorList>
    </citation>
    <scope>IDENTIFICATION</scope>
</reference>
<feature type="domain" description="Myosin motor" evidence="9">
    <location>
        <begin position="1"/>
        <end position="224"/>
    </location>
</feature>
<dbReference type="OrthoDB" id="10055605at2759"/>
<dbReference type="InterPro" id="IPR001609">
    <property type="entry name" value="Myosin_head_motor_dom-like"/>
</dbReference>
<dbReference type="EMBL" id="UZAN01070893">
    <property type="protein sequence ID" value="VDP95002.1"/>
    <property type="molecule type" value="Genomic_DNA"/>
</dbReference>
<dbReference type="PANTHER" id="PTHR13140:SF857">
    <property type="entry name" value="MYOSIN-11"/>
    <property type="match status" value="1"/>
</dbReference>
<dbReference type="WBParaSite" id="ECPE_0001774001-mRNA-1">
    <property type="protein sequence ID" value="ECPE_0001774001-mRNA-1"/>
    <property type="gene ID" value="ECPE_0001774001"/>
</dbReference>
<dbReference type="PANTHER" id="PTHR13140">
    <property type="entry name" value="MYOSIN"/>
    <property type="match status" value="1"/>
</dbReference>
<reference evidence="10 11" key="2">
    <citation type="submission" date="2018-11" db="EMBL/GenBank/DDBJ databases">
        <authorList>
            <consortium name="Pathogen Informatics"/>
        </authorList>
    </citation>
    <scope>NUCLEOTIDE SEQUENCE [LARGE SCALE GENOMIC DNA]</scope>
    <source>
        <strain evidence="10 11">Egypt</strain>
    </source>
</reference>
<evidence type="ECO:0000256" key="7">
    <source>
        <dbReference type="ARBA" id="ARBA00023203"/>
    </source>
</evidence>
<keyword evidence="2" id="KW-0547">Nucleotide-binding</keyword>